<evidence type="ECO:0000313" key="1">
    <source>
        <dbReference type="EMBL" id="ANB74360.1"/>
    </source>
</evidence>
<dbReference type="EMBL" id="CP014578">
    <property type="protein sequence ID" value="ANB74360.1"/>
    <property type="molecule type" value="Genomic_DNA"/>
</dbReference>
<dbReference type="STRING" id="1804984.AYM40_19775"/>
<name>A0A160FNQ2_9BURK</name>
<dbReference type="RefSeq" id="WP_063497662.1">
    <property type="nucleotide sequence ID" value="NZ_CP014578.1"/>
</dbReference>
<dbReference type="AlphaFoldDB" id="A0A160FNQ2"/>
<dbReference type="Proteomes" id="UP000076852">
    <property type="component" value="Chromosome 1"/>
</dbReference>
<accession>A0A160FNQ2</accession>
<proteinExistence type="predicted"/>
<sequence>MSRINRLKLSLVASTLTRVPLRANQEDAMSTAMMPEGWFCDEVGYVGETTADARVLTLARPPRLD</sequence>
<dbReference type="OrthoDB" id="9981684at2"/>
<reference evidence="1 2" key="1">
    <citation type="journal article" date="2016" name="Gene">
        <title>PacBio SMRT assembly of a complex multi-replicon genome reveals chlorocatechol degradative operon in a region of genome plasticity.</title>
        <authorList>
            <person name="Ricker N."/>
            <person name="Shen S.Y."/>
            <person name="Goordial J."/>
            <person name="Jin S."/>
            <person name="Fulthorpe R.R."/>
        </authorList>
    </citation>
    <scope>NUCLEOTIDE SEQUENCE [LARGE SCALE GENOMIC DNA]</scope>
    <source>
        <strain evidence="1 2">OLGA172</strain>
    </source>
</reference>
<organism evidence="1 2">
    <name type="scientific">Paraburkholderia phytofirmans OLGA172</name>
    <dbReference type="NCBI Taxonomy" id="1417228"/>
    <lineage>
        <taxon>Bacteria</taxon>
        <taxon>Pseudomonadati</taxon>
        <taxon>Pseudomonadota</taxon>
        <taxon>Betaproteobacteria</taxon>
        <taxon>Burkholderiales</taxon>
        <taxon>Burkholderiaceae</taxon>
        <taxon>Paraburkholderia</taxon>
    </lineage>
</organism>
<keyword evidence="2" id="KW-1185">Reference proteome</keyword>
<gene>
    <name evidence="1" type="ORF">AYM40_19775</name>
</gene>
<dbReference type="KEGG" id="buz:AYM40_19775"/>
<protein>
    <submittedName>
        <fullName evidence="1">Uncharacterized protein</fullName>
    </submittedName>
</protein>
<evidence type="ECO:0000313" key="2">
    <source>
        <dbReference type="Proteomes" id="UP000076852"/>
    </source>
</evidence>